<evidence type="ECO:0000313" key="3">
    <source>
        <dbReference type="Proteomes" id="UP000054270"/>
    </source>
</evidence>
<dbReference type="EMBL" id="KN817557">
    <property type="protein sequence ID" value="KJA21516.1"/>
    <property type="molecule type" value="Genomic_DNA"/>
</dbReference>
<keyword evidence="3" id="KW-1185">Reference proteome</keyword>
<sequence>MADQAAAVQHPTPAPRSSRGYRQKRKAGTSISSQQVDVVALADPAPKTSKKAEAAPVQTSAKPPVTESSGQTAPPPDPKSTGTSRPKKSPSRTPQAPSSSSANTQPAASQQIDATGQSEPVSGASRPPARIDELPAAAGSSGVAAAVPTTFDAQQPTPSPRSKRSSRPRRKDTSASTTSQQDERAAPADPTPKAPSEPVAQAPSADPKTNEPAARPKKSTVQTLESPSSSSTNKVRYTLLWGLSSKAFKNVDKFCWAV</sequence>
<feature type="compositionally biased region" description="Low complexity" evidence="1">
    <location>
        <begin position="135"/>
        <end position="148"/>
    </location>
</feature>
<feature type="compositionally biased region" description="Polar residues" evidence="1">
    <location>
        <begin position="219"/>
        <end position="235"/>
    </location>
</feature>
<evidence type="ECO:0000256" key="1">
    <source>
        <dbReference type="SAM" id="MobiDB-lite"/>
    </source>
</evidence>
<feature type="compositionally biased region" description="Basic residues" evidence="1">
    <location>
        <begin position="161"/>
        <end position="170"/>
    </location>
</feature>
<name>A0A0D2NYF6_HYPSF</name>
<dbReference type="Proteomes" id="UP000054270">
    <property type="component" value="Unassembled WGS sequence"/>
</dbReference>
<gene>
    <name evidence="2" type="ORF">HYPSUDRAFT_723673</name>
</gene>
<dbReference type="AlphaFoldDB" id="A0A0D2NYF6"/>
<feature type="compositionally biased region" description="Polar residues" evidence="1">
    <location>
        <begin position="57"/>
        <end position="72"/>
    </location>
</feature>
<reference evidence="3" key="1">
    <citation type="submission" date="2014-04" db="EMBL/GenBank/DDBJ databases">
        <title>Evolutionary Origins and Diversification of the Mycorrhizal Mutualists.</title>
        <authorList>
            <consortium name="DOE Joint Genome Institute"/>
            <consortium name="Mycorrhizal Genomics Consortium"/>
            <person name="Kohler A."/>
            <person name="Kuo A."/>
            <person name="Nagy L.G."/>
            <person name="Floudas D."/>
            <person name="Copeland A."/>
            <person name="Barry K.W."/>
            <person name="Cichocki N."/>
            <person name="Veneault-Fourrey C."/>
            <person name="LaButti K."/>
            <person name="Lindquist E.A."/>
            <person name="Lipzen A."/>
            <person name="Lundell T."/>
            <person name="Morin E."/>
            <person name="Murat C."/>
            <person name="Riley R."/>
            <person name="Ohm R."/>
            <person name="Sun H."/>
            <person name="Tunlid A."/>
            <person name="Henrissat B."/>
            <person name="Grigoriev I.V."/>
            <person name="Hibbett D.S."/>
            <person name="Martin F."/>
        </authorList>
    </citation>
    <scope>NUCLEOTIDE SEQUENCE [LARGE SCALE GENOMIC DNA]</scope>
    <source>
        <strain evidence="3">FD-334 SS-4</strain>
    </source>
</reference>
<protein>
    <submittedName>
        <fullName evidence="2">Uncharacterized protein</fullName>
    </submittedName>
</protein>
<evidence type="ECO:0000313" key="2">
    <source>
        <dbReference type="EMBL" id="KJA21516.1"/>
    </source>
</evidence>
<organism evidence="2 3">
    <name type="scientific">Hypholoma sublateritium (strain FD-334 SS-4)</name>
    <dbReference type="NCBI Taxonomy" id="945553"/>
    <lineage>
        <taxon>Eukaryota</taxon>
        <taxon>Fungi</taxon>
        <taxon>Dikarya</taxon>
        <taxon>Basidiomycota</taxon>
        <taxon>Agaricomycotina</taxon>
        <taxon>Agaricomycetes</taxon>
        <taxon>Agaricomycetidae</taxon>
        <taxon>Agaricales</taxon>
        <taxon>Agaricineae</taxon>
        <taxon>Strophariaceae</taxon>
        <taxon>Hypholoma</taxon>
    </lineage>
</organism>
<accession>A0A0D2NYF6</accession>
<proteinExistence type="predicted"/>
<feature type="compositionally biased region" description="Polar residues" evidence="1">
    <location>
        <begin position="91"/>
        <end position="120"/>
    </location>
</feature>
<feature type="region of interest" description="Disordered" evidence="1">
    <location>
        <begin position="1"/>
        <end position="236"/>
    </location>
</feature>